<protein>
    <submittedName>
        <fullName evidence="4">Sarcosine dehydrogenase</fullName>
        <ecNumber evidence="4">1.5.8.3</ecNumber>
    </submittedName>
</protein>
<evidence type="ECO:0000259" key="2">
    <source>
        <dbReference type="Pfam" id="PF01571"/>
    </source>
</evidence>
<accession>A0A3B0SC58</accession>
<dbReference type="GO" id="GO:0005739">
    <property type="term" value="C:mitochondrion"/>
    <property type="evidence" value="ECO:0007669"/>
    <property type="project" value="TreeGrafter"/>
</dbReference>
<proteinExistence type="predicted"/>
<dbReference type="InterPro" id="IPR006222">
    <property type="entry name" value="GCVT_N"/>
</dbReference>
<dbReference type="Gene3D" id="3.30.1360.120">
    <property type="entry name" value="Probable tRNA modification gtpase trme, domain 1"/>
    <property type="match status" value="1"/>
</dbReference>
<evidence type="ECO:0000313" key="4">
    <source>
        <dbReference type="EMBL" id="VAV92625.1"/>
    </source>
</evidence>
<evidence type="ECO:0000259" key="1">
    <source>
        <dbReference type="Pfam" id="PF01266"/>
    </source>
</evidence>
<sequence length="720" mass="78957">MSESVGRALAELPDRSQIVIIGGGVIGASVAYHLAKLGWTDVVLLERDQLTSGTTWHAAGLIVSGGMTTDTLAWMAKYSRDLFEVLEDETGLSTGFRPVGYLQTASRDQRLDKLRREADFLRLMGIERQEISPHEVSAMWPQLDASKVLAGFYTANEGRADPTNVAMSLAKGARNAGVRIVEGVSVTGVTTKDGRVTSVETDFGDIEAEYVVNCAGMWARQVGEMAGVSVPLQAIEHAYLITEPFEGVSSDMPILEDPDRFAYYREETGGLMIGLFEPVSAPWSLDGIPDDFSFGEIPSDWERLGPFLEVAMEAMPQLEHVGLRKLFTGPESFTPDNGFLIGEAPEVSNFFVAAGMNSLGILTGGGVGSVVASWIVDGVPPVDVTDIDIARLSPFQTSRPYLAERSVELLGRLHSTGSWPHSTPATARNVRRSPIHERLKQAGANFFESSGWENTAWFAPDGFETRFELSYGRQDWWEYHAAEHHAVRSGVALLDLSAMSKFLVQGSDAEKVLNRLSGNNIVVPVGQCVYTQWMNEQGGIEADLTVTRVGDDRFLLVIAESFHRRIETMLKRNIAVEDRVYVTDVTSGYALLSIQGPDSRTLLSEVTTASLDNDVFPYFTAQDIDLHYARGMAFRMSFVGELGWELYIPSEFALGVYDRIVEVGHELGLVHAGMETLESTRTEAGRRDYGLDMENTDTPLEAGVGFALDFDKPGGFIGRD</sequence>
<name>A0A3B0SC58_9ZZZZ</name>
<dbReference type="Pfam" id="PF01571">
    <property type="entry name" value="GCV_T"/>
    <property type="match status" value="1"/>
</dbReference>
<reference evidence="4" key="1">
    <citation type="submission" date="2018-06" db="EMBL/GenBank/DDBJ databases">
        <authorList>
            <person name="Zhirakovskaya E."/>
        </authorList>
    </citation>
    <scope>NUCLEOTIDE SEQUENCE</scope>
</reference>
<dbReference type="InterPro" id="IPR006076">
    <property type="entry name" value="FAD-dep_OxRdtase"/>
</dbReference>
<feature type="domain" description="FAD dependent oxidoreductase" evidence="1">
    <location>
        <begin position="18"/>
        <end position="374"/>
    </location>
</feature>
<dbReference type="PANTHER" id="PTHR13847">
    <property type="entry name" value="SARCOSINE DEHYDROGENASE-RELATED"/>
    <property type="match status" value="1"/>
</dbReference>
<gene>
    <name evidence="4" type="ORF">MNBD_ACTINO01-2268</name>
</gene>
<dbReference type="EMBL" id="UOEI01000084">
    <property type="protein sequence ID" value="VAV92625.1"/>
    <property type="molecule type" value="Genomic_DNA"/>
</dbReference>
<dbReference type="Gene3D" id="3.30.70.1400">
    <property type="entry name" value="Aminomethyltransferase beta-barrel domains"/>
    <property type="match status" value="1"/>
</dbReference>
<dbReference type="Pfam" id="PF16350">
    <property type="entry name" value="FAO_M"/>
    <property type="match status" value="1"/>
</dbReference>
<dbReference type="SUPFAM" id="SSF51905">
    <property type="entry name" value="FAD/NAD(P)-binding domain"/>
    <property type="match status" value="1"/>
</dbReference>
<dbReference type="InterPro" id="IPR027266">
    <property type="entry name" value="TrmE/GcvT-like"/>
</dbReference>
<keyword evidence="4" id="KW-0560">Oxidoreductase</keyword>
<dbReference type="SUPFAM" id="SSF54373">
    <property type="entry name" value="FAD-linked reductases, C-terminal domain"/>
    <property type="match status" value="1"/>
</dbReference>
<feature type="domain" description="GCVT N-terminal" evidence="2">
    <location>
        <begin position="435"/>
        <end position="712"/>
    </location>
</feature>
<dbReference type="InterPro" id="IPR036188">
    <property type="entry name" value="FAD/NAD-bd_sf"/>
</dbReference>
<dbReference type="InterPro" id="IPR032503">
    <property type="entry name" value="FAO_M"/>
</dbReference>
<dbReference type="GO" id="GO:0008480">
    <property type="term" value="F:sarcosine dehydrogenase activity"/>
    <property type="evidence" value="ECO:0007669"/>
    <property type="project" value="UniProtKB-EC"/>
</dbReference>
<dbReference type="PANTHER" id="PTHR13847:SF193">
    <property type="entry name" value="PYRUVATE DEHYDROGENASE PHOSPHATASE REGULATORY SUBUNIT, MITOCHONDRIAL"/>
    <property type="match status" value="1"/>
</dbReference>
<dbReference type="Gene3D" id="3.50.50.60">
    <property type="entry name" value="FAD/NAD(P)-binding domain"/>
    <property type="match status" value="1"/>
</dbReference>
<feature type="domain" description="FAD dependent oxidoreductase central" evidence="3">
    <location>
        <begin position="377"/>
        <end position="433"/>
    </location>
</feature>
<dbReference type="EC" id="1.5.8.3" evidence="4"/>
<dbReference type="AlphaFoldDB" id="A0A3B0SC58"/>
<feature type="non-terminal residue" evidence="4">
    <location>
        <position position="720"/>
    </location>
</feature>
<dbReference type="SUPFAM" id="SSF103025">
    <property type="entry name" value="Folate-binding domain"/>
    <property type="match status" value="1"/>
</dbReference>
<organism evidence="4">
    <name type="scientific">hydrothermal vent metagenome</name>
    <dbReference type="NCBI Taxonomy" id="652676"/>
    <lineage>
        <taxon>unclassified sequences</taxon>
        <taxon>metagenomes</taxon>
        <taxon>ecological metagenomes</taxon>
    </lineage>
</organism>
<evidence type="ECO:0000259" key="3">
    <source>
        <dbReference type="Pfam" id="PF16350"/>
    </source>
</evidence>
<dbReference type="Pfam" id="PF01266">
    <property type="entry name" value="DAO"/>
    <property type="match status" value="1"/>
</dbReference>
<dbReference type="Gene3D" id="3.30.9.10">
    <property type="entry name" value="D-Amino Acid Oxidase, subunit A, domain 2"/>
    <property type="match status" value="1"/>
</dbReference>